<dbReference type="RefSeq" id="WP_047878864.1">
    <property type="nucleotide sequence ID" value="NZ_LDOT01000012.1"/>
</dbReference>
<dbReference type="Proteomes" id="UP000036097">
    <property type="component" value="Unassembled WGS sequence"/>
</dbReference>
<keyword evidence="6 10" id="KW-1133">Transmembrane helix</keyword>
<protein>
    <recommendedName>
        <fullName evidence="10">Protein-export membrane protein SecF</fullName>
    </recommendedName>
</protein>
<dbReference type="PRINTS" id="PR01755">
    <property type="entry name" value="SECFTRNLCASE"/>
</dbReference>
<proteinExistence type="inferred from homology"/>
<dbReference type="OrthoDB" id="9774769at2"/>
<keyword evidence="3 10" id="KW-1003">Cell membrane</keyword>
<dbReference type="InterPro" id="IPR022813">
    <property type="entry name" value="SecD/SecF_arch_bac"/>
</dbReference>
<dbReference type="STRING" id="1195763.ABT56_10800"/>
<evidence type="ECO:0000313" key="12">
    <source>
        <dbReference type="EMBL" id="KLV06002.1"/>
    </source>
</evidence>
<evidence type="ECO:0000256" key="9">
    <source>
        <dbReference type="ARBA" id="ARBA00060763"/>
    </source>
</evidence>
<dbReference type="GO" id="GO:0005886">
    <property type="term" value="C:plasma membrane"/>
    <property type="evidence" value="ECO:0007669"/>
    <property type="project" value="UniProtKB-SubCell"/>
</dbReference>
<dbReference type="PANTHER" id="PTHR30081:SF8">
    <property type="entry name" value="PROTEIN TRANSLOCASE SUBUNIT SECF"/>
    <property type="match status" value="1"/>
</dbReference>
<dbReference type="EMBL" id="LDOT01000012">
    <property type="protein sequence ID" value="KLV06002.1"/>
    <property type="molecule type" value="Genomic_DNA"/>
</dbReference>
<comment type="caution">
    <text evidence="10">Lacks conserved residue(s) required for the propagation of feature annotation.</text>
</comment>
<feature type="domain" description="Protein export membrane protein SecD/SecF C-terminal" evidence="11">
    <location>
        <begin position="110"/>
        <end position="292"/>
    </location>
</feature>
<name>A0A0J1JUM6_9GAMM</name>
<evidence type="ECO:0000256" key="2">
    <source>
        <dbReference type="ARBA" id="ARBA00022448"/>
    </source>
</evidence>
<dbReference type="InterPro" id="IPR055344">
    <property type="entry name" value="SecD_SecF_C_bact"/>
</dbReference>
<keyword evidence="2 10" id="KW-0813">Transport</keyword>
<accession>A0A0J1JUM6</accession>
<evidence type="ECO:0000256" key="8">
    <source>
        <dbReference type="ARBA" id="ARBA00023136"/>
    </source>
</evidence>
<dbReference type="AlphaFoldDB" id="A0A0J1JUM6"/>
<reference evidence="12 13" key="1">
    <citation type="submission" date="2015-05" db="EMBL/GenBank/DDBJ databases">
        <title>Photobacterium galathea sp. nov.</title>
        <authorList>
            <person name="Machado H."/>
            <person name="Gram L."/>
        </authorList>
    </citation>
    <scope>NUCLEOTIDE SEQUENCE [LARGE SCALE GENOMIC DNA]</scope>
    <source>
        <strain evidence="12 13">CGMCC 1.12159</strain>
    </source>
</reference>
<comment type="caution">
    <text evidence="12">The sequence shown here is derived from an EMBL/GenBank/DDBJ whole genome shotgun (WGS) entry which is preliminary data.</text>
</comment>
<evidence type="ECO:0000256" key="6">
    <source>
        <dbReference type="ARBA" id="ARBA00022989"/>
    </source>
</evidence>
<evidence type="ECO:0000256" key="3">
    <source>
        <dbReference type="ARBA" id="ARBA00022475"/>
    </source>
</evidence>
<dbReference type="NCBIfam" id="TIGR00966">
    <property type="entry name" value="transloc_SecF"/>
    <property type="match status" value="1"/>
</dbReference>
<feature type="transmembrane region" description="Helical" evidence="10">
    <location>
        <begin position="263"/>
        <end position="290"/>
    </location>
</feature>
<keyword evidence="8 10" id="KW-0472">Membrane</keyword>
<dbReference type="Gene3D" id="3.30.70.2040">
    <property type="match status" value="1"/>
</dbReference>
<evidence type="ECO:0000256" key="1">
    <source>
        <dbReference type="ARBA" id="ARBA00004651"/>
    </source>
</evidence>
<dbReference type="InterPro" id="IPR048634">
    <property type="entry name" value="SecD_SecF_C"/>
</dbReference>
<dbReference type="InterPro" id="IPR022645">
    <property type="entry name" value="SecD/SecF_bac"/>
</dbReference>
<dbReference type="InterPro" id="IPR022646">
    <property type="entry name" value="SecD/SecF_CS"/>
</dbReference>
<comment type="subunit">
    <text evidence="10">Forms a complex with SecD. Part of the essential Sec protein translocation apparatus which comprises SecA, SecYEG and auxiliary proteins SecDF-YajC and YidC.</text>
</comment>
<dbReference type="PANTHER" id="PTHR30081">
    <property type="entry name" value="PROTEIN-EXPORT MEMBRANE PROTEIN SEC"/>
    <property type="match status" value="1"/>
</dbReference>
<feature type="transmembrane region" description="Helical" evidence="10">
    <location>
        <begin position="238"/>
        <end position="257"/>
    </location>
</feature>
<dbReference type="PATRIC" id="fig|1195763.3.peg.2265"/>
<dbReference type="FunFam" id="1.20.1640.10:FF:000006">
    <property type="entry name" value="Protein-export membrane protein SecF"/>
    <property type="match status" value="1"/>
</dbReference>
<dbReference type="NCBIfam" id="TIGR00916">
    <property type="entry name" value="2A0604s01"/>
    <property type="match status" value="1"/>
</dbReference>
<sequence>MFELMKADKVIDFMRWSKFAFVFSAIMIVASLGTVATQKLNWGLDFTGGTLIEVSFEQPVELPKIRQSLETAGFGDAIVQNFGTARDVMVRLQPREDAKGEKLGNQIIEALKSGTGQNVEMRRIEFVGPNVGDELAEAGGLAILAALLCILLYISMRFEWRLAAGAVLALAHDIIITIGIFSFTQIEIDLTIVAALLTVVGYSLNDTIVVFDRIRENFRKMRKETAIEVMNSSITQTLSRTLITSATTLFVVIALFVKGGSMIHGFAAALLIGITVGTYSSIYVASALALKLGITREHLMPPQVDKEGEEFDAMP</sequence>
<evidence type="ECO:0000256" key="7">
    <source>
        <dbReference type="ARBA" id="ARBA00023010"/>
    </source>
</evidence>
<keyword evidence="4 10" id="KW-0812">Transmembrane</keyword>
<dbReference type="Pfam" id="PF07549">
    <property type="entry name" value="Sec_GG"/>
    <property type="match status" value="1"/>
</dbReference>
<organism evidence="12 13">
    <name type="scientific">Photobacterium aquae</name>
    <dbReference type="NCBI Taxonomy" id="1195763"/>
    <lineage>
        <taxon>Bacteria</taxon>
        <taxon>Pseudomonadati</taxon>
        <taxon>Pseudomonadota</taxon>
        <taxon>Gammaproteobacteria</taxon>
        <taxon>Vibrionales</taxon>
        <taxon>Vibrionaceae</taxon>
        <taxon>Photobacterium</taxon>
    </lineage>
</organism>
<evidence type="ECO:0000313" key="13">
    <source>
        <dbReference type="Proteomes" id="UP000036097"/>
    </source>
</evidence>
<dbReference type="GO" id="GO:0065002">
    <property type="term" value="P:intracellular protein transmembrane transport"/>
    <property type="evidence" value="ECO:0007669"/>
    <property type="project" value="UniProtKB-UniRule"/>
</dbReference>
<evidence type="ECO:0000256" key="4">
    <source>
        <dbReference type="ARBA" id="ARBA00022692"/>
    </source>
</evidence>
<evidence type="ECO:0000256" key="5">
    <source>
        <dbReference type="ARBA" id="ARBA00022927"/>
    </source>
</evidence>
<evidence type="ECO:0000259" key="11">
    <source>
        <dbReference type="Pfam" id="PF02355"/>
    </source>
</evidence>
<feature type="transmembrane region" description="Helical" evidence="10">
    <location>
        <begin position="162"/>
        <end position="184"/>
    </location>
</feature>
<comment type="function">
    <text evidence="10">Part of the Sec protein translocase complex. Interacts with the SecYEG preprotein conducting channel. SecDF uses the proton motive force (PMF) to complete protein translocation after the ATP-dependent function of SecA.</text>
</comment>
<keyword evidence="13" id="KW-1185">Reference proteome</keyword>
<dbReference type="Pfam" id="PF02355">
    <property type="entry name" value="SecD_SecF_C"/>
    <property type="match status" value="1"/>
</dbReference>
<dbReference type="GO" id="GO:0043952">
    <property type="term" value="P:protein transport by the Sec complex"/>
    <property type="evidence" value="ECO:0007669"/>
    <property type="project" value="UniProtKB-UniRule"/>
</dbReference>
<dbReference type="HAMAP" id="MF_01464_B">
    <property type="entry name" value="SecF_B"/>
    <property type="match status" value="1"/>
</dbReference>
<dbReference type="Gene3D" id="1.20.1640.10">
    <property type="entry name" value="Multidrug efflux transporter AcrB transmembrane domain"/>
    <property type="match status" value="1"/>
</dbReference>
<dbReference type="GO" id="GO:0006605">
    <property type="term" value="P:protein targeting"/>
    <property type="evidence" value="ECO:0007669"/>
    <property type="project" value="UniProtKB-UniRule"/>
</dbReference>
<dbReference type="InterPro" id="IPR005665">
    <property type="entry name" value="SecF_bac"/>
</dbReference>
<comment type="subcellular location">
    <subcellularLocation>
        <location evidence="1 10">Cell membrane</location>
        <topology evidence="1 10">Multi-pass membrane protein</topology>
    </subcellularLocation>
</comment>
<dbReference type="GO" id="GO:0015450">
    <property type="term" value="F:protein-transporting ATPase activity"/>
    <property type="evidence" value="ECO:0007669"/>
    <property type="project" value="InterPro"/>
</dbReference>
<comment type="similarity">
    <text evidence="9 10">Belongs to the SecD/SecF family. SecF subfamily.</text>
</comment>
<feature type="transmembrane region" description="Helical" evidence="10">
    <location>
        <begin position="135"/>
        <end position="155"/>
    </location>
</feature>
<keyword evidence="5 10" id="KW-0653">Protein transport</keyword>
<feature type="transmembrane region" description="Helical" evidence="10">
    <location>
        <begin position="190"/>
        <end position="211"/>
    </location>
</feature>
<evidence type="ECO:0000256" key="10">
    <source>
        <dbReference type="HAMAP-Rule" id="MF_01464"/>
    </source>
</evidence>
<gene>
    <name evidence="10" type="primary">secF</name>
    <name evidence="12" type="ORF">ABT56_10800</name>
</gene>
<dbReference type="SUPFAM" id="SSF82866">
    <property type="entry name" value="Multidrug efflux transporter AcrB transmembrane domain"/>
    <property type="match status" value="1"/>
</dbReference>
<keyword evidence="7 10" id="KW-0811">Translocation</keyword>